<sequence>MYDEEERRGEIVDVHGNITNAERLDEFLSHINSGVEDRIRITTYTIEGDPINYDFTFDGQYVKYKYDNSRDKFGIKNVRSTTCMKMSKLTSHTMVEYKLDECFGENKEIGEQFSFVLNLDR</sequence>
<comment type="caution">
    <text evidence="1">The sequence shown here is derived from an EMBL/GenBank/DDBJ whole genome shotgun (WGS) entry which is preliminary data.</text>
</comment>
<name>A0A8J4H3X7_9BACL</name>
<proteinExistence type="predicted"/>
<dbReference type="InterPro" id="IPR025372">
    <property type="entry name" value="DUF4362"/>
</dbReference>
<dbReference type="EMBL" id="BOVK01000047">
    <property type="protein sequence ID" value="GIQ70409.1"/>
    <property type="molecule type" value="Genomic_DNA"/>
</dbReference>
<dbReference type="AlphaFoldDB" id="A0A8J4H3X7"/>
<organism evidence="1 2">
    <name type="scientific">Xylanibacillus composti</name>
    <dbReference type="NCBI Taxonomy" id="1572762"/>
    <lineage>
        <taxon>Bacteria</taxon>
        <taxon>Bacillati</taxon>
        <taxon>Bacillota</taxon>
        <taxon>Bacilli</taxon>
        <taxon>Bacillales</taxon>
        <taxon>Paenibacillaceae</taxon>
        <taxon>Xylanibacillus</taxon>
    </lineage>
</organism>
<dbReference type="Proteomes" id="UP000677918">
    <property type="component" value="Unassembled WGS sequence"/>
</dbReference>
<keyword evidence="2" id="KW-1185">Reference proteome</keyword>
<protein>
    <recommendedName>
        <fullName evidence="3">DUF4362 domain-containing protein</fullName>
    </recommendedName>
</protein>
<evidence type="ECO:0000313" key="1">
    <source>
        <dbReference type="EMBL" id="GIQ70409.1"/>
    </source>
</evidence>
<accession>A0A8J4H3X7</accession>
<evidence type="ECO:0000313" key="2">
    <source>
        <dbReference type="Proteomes" id="UP000677918"/>
    </source>
</evidence>
<reference evidence="1" key="1">
    <citation type="submission" date="2021-04" db="EMBL/GenBank/DDBJ databases">
        <title>Draft genome sequence of Xylanibacillus composti strain K13.</title>
        <authorList>
            <person name="Uke A."/>
            <person name="Chhe C."/>
            <person name="Baramee S."/>
            <person name="Kosugi A."/>
        </authorList>
    </citation>
    <scope>NUCLEOTIDE SEQUENCE</scope>
    <source>
        <strain evidence="1">K13</strain>
    </source>
</reference>
<dbReference type="Pfam" id="PF14275">
    <property type="entry name" value="DUF4362"/>
    <property type="match status" value="1"/>
</dbReference>
<dbReference type="RefSeq" id="WP_213413243.1">
    <property type="nucleotide sequence ID" value="NZ_BOVK01000047.1"/>
</dbReference>
<gene>
    <name evidence="1" type="ORF">XYCOK13_32330</name>
</gene>
<evidence type="ECO:0008006" key="3">
    <source>
        <dbReference type="Google" id="ProtNLM"/>
    </source>
</evidence>